<gene>
    <name evidence="1" type="ORF">NDU88_005648</name>
</gene>
<protein>
    <submittedName>
        <fullName evidence="1">Uncharacterized protein</fullName>
    </submittedName>
</protein>
<dbReference type="Proteomes" id="UP001066276">
    <property type="component" value="Chromosome 9"/>
</dbReference>
<comment type="caution">
    <text evidence="1">The sequence shown here is derived from an EMBL/GenBank/DDBJ whole genome shotgun (WGS) entry which is preliminary data.</text>
</comment>
<evidence type="ECO:0000313" key="1">
    <source>
        <dbReference type="EMBL" id="KAJ1108268.1"/>
    </source>
</evidence>
<evidence type="ECO:0000313" key="2">
    <source>
        <dbReference type="Proteomes" id="UP001066276"/>
    </source>
</evidence>
<dbReference type="AlphaFoldDB" id="A0AAV7N500"/>
<accession>A0AAV7N500</accession>
<dbReference type="EMBL" id="JANPWB010000013">
    <property type="protein sequence ID" value="KAJ1108268.1"/>
    <property type="molecule type" value="Genomic_DNA"/>
</dbReference>
<name>A0AAV7N500_PLEWA</name>
<reference evidence="1" key="1">
    <citation type="journal article" date="2022" name="bioRxiv">
        <title>Sequencing and chromosome-scale assembly of the giantPleurodeles waltlgenome.</title>
        <authorList>
            <person name="Brown T."/>
            <person name="Elewa A."/>
            <person name="Iarovenko S."/>
            <person name="Subramanian E."/>
            <person name="Araus A.J."/>
            <person name="Petzold A."/>
            <person name="Susuki M."/>
            <person name="Suzuki K.-i.T."/>
            <person name="Hayashi T."/>
            <person name="Toyoda A."/>
            <person name="Oliveira C."/>
            <person name="Osipova E."/>
            <person name="Leigh N.D."/>
            <person name="Simon A."/>
            <person name="Yun M.H."/>
        </authorList>
    </citation>
    <scope>NUCLEOTIDE SEQUENCE</scope>
    <source>
        <strain evidence="1">20211129_DDA</strain>
        <tissue evidence="1">Liver</tissue>
    </source>
</reference>
<sequence length="184" mass="21994">MRIASETLQICAGKLRIRMDTVYQKCVPERVEKRYGSPWEHCLIYKVMPSHVRMINRPIPEWLQPRRGFPTKRIPHCRSQNRRRRSFRTLKLKKGRNSEDHCRASEADQSRFCGLLFAIDCCICYWEIRVLLRVIRSLLGWRRAHGRRYDDGWPCWFTCENVTSIEGTSTALMEHQLKDNDYFT</sequence>
<organism evidence="1 2">
    <name type="scientific">Pleurodeles waltl</name>
    <name type="common">Iberian ribbed newt</name>
    <dbReference type="NCBI Taxonomy" id="8319"/>
    <lineage>
        <taxon>Eukaryota</taxon>
        <taxon>Metazoa</taxon>
        <taxon>Chordata</taxon>
        <taxon>Craniata</taxon>
        <taxon>Vertebrata</taxon>
        <taxon>Euteleostomi</taxon>
        <taxon>Amphibia</taxon>
        <taxon>Batrachia</taxon>
        <taxon>Caudata</taxon>
        <taxon>Salamandroidea</taxon>
        <taxon>Salamandridae</taxon>
        <taxon>Pleurodelinae</taxon>
        <taxon>Pleurodeles</taxon>
    </lineage>
</organism>
<keyword evidence="2" id="KW-1185">Reference proteome</keyword>
<proteinExistence type="predicted"/>